<dbReference type="InterPro" id="IPR028081">
    <property type="entry name" value="Leu-bd"/>
</dbReference>
<feature type="domain" description="Leucine-binding protein" evidence="3">
    <location>
        <begin position="29"/>
        <end position="366"/>
    </location>
</feature>
<dbReference type="OrthoDB" id="9783240at2"/>
<sequence>MLRRTLLPLAAASLLLPACNKSGGDGIIIGEFASLTGKEATFGTSSHEGTLLAVETLNAAGGVLGKKIDLLTEDNQSKAGETSNVVNKLISKDGAVAILGEVASSRSLEAAPICQQNGIPMVSPASTNPKVTETGDCIFRVCFIDPFQGTVMANFVTNTLKAKKVAVFTDVKSDYSKGLAKFFKEGFIKAGGQVVAELDFNGGDKDFKAQLTAIKSAAPDAVFVPGYYTDVALIAIQAKQLGLSVPLCGGDGWESQTLLDIGKDAVEGHYFSTHYASDSSAPGVQAFVAAYKKRFNGKMPDAMAALGYDSAMFLADAIKRAGSTDSKAIRDALAATKDYEAVTGKIAINAQRDAVKSAVILQVKDGKFKYLETVAP</sequence>
<dbReference type="Pfam" id="PF13458">
    <property type="entry name" value="Peripla_BP_6"/>
    <property type="match status" value="1"/>
</dbReference>
<organism evidence="4 5">
    <name type="scientific">Brevifollis gellanilyticus</name>
    <dbReference type="NCBI Taxonomy" id="748831"/>
    <lineage>
        <taxon>Bacteria</taxon>
        <taxon>Pseudomonadati</taxon>
        <taxon>Verrucomicrobiota</taxon>
        <taxon>Verrucomicrobiia</taxon>
        <taxon>Verrucomicrobiales</taxon>
        <taxon>Verrucomicrobiaceae</taxon>
    </lineage>
</organism>
<protein>
    <submittedName>
        <fullName evidence="4">Ethanolamine utilization protein EutJ</fullName>
    </submittedName>
</protein>
<comment type="caution">
    <text evidence="4">The sequence shown here is derived from an EMBL/GenBank/DDBJ whole genome shotgun (WGS) entry which is preliminary data.</text>
</comment>
<dbReference type="CDD" id="cd06347">
    <property type="entry name" value="PBP1_ABC_LivK_ligand_binding-like"/>
    <property type="match status" value="1"/>
</dbReference>
<dbReference type="Proteomes" id="UP000321577">
    <property type="component" value="Unassembled WGS sequence"/>
</dbReference>
<dbReference type="EMBL" id="BKAG01000079">
    <property type="protein sequence ID" value="GEP46243.1"/>
    <property type="molecule type" value="Genomic_DNA"/>
</dbReference>
<comment type="similarity">
    <text evidence="1">Belongs to the leucine-binding protein family.</text>
</comment>
<dbReference type="PANTHER" id="PTHR30483:SF6">
    <property type="entry name" value="PERIPLASMIC BINDING PROTEIN OF ABC TRANSPORTER FOR NATURAL AMINO ACIDS"/>
    <property type="match status" value="1"/>
</dbReference>
<dbReference type="Gene3D" id="3.40.50.2300">
    <property type="match status" value="2"/>
</dbReference>
<name>A0A512MHM7_9BACT</name>
<dbReference type="SUPFAM" id="SSF53822">
    <property type="entry name" value="Periplasmic binding protein-like I"/>
    <property type="match status" value="1"/>
</dbReference>
<gene>
    <name evidence="4" type="ORF">BGE01nite_55340</name>
</gene>
<proteinExistence type="inferred from homology"/>
<dbReference type="InterPro" id="IPR028082">
    <property type="entry name" value="Peripla_BP_I"/>
</dbReference>
<dbReference type="RefSeq" id="WP_146855932.1">
    <property type="nucleotide sequence ID" value="NZ_BKAG01000079.1"/>
</dbReference>
<dbReference type="AlphaFoldDB" id="A0A512MHM7"/>
<keyword evidence="2" id="KW-0732">Signal</keyword>
<accession>A0A512MHM7</accession>
<dbReference type="PANTHER" id="PTHR30483">
    <property type="entry name" value="LEUCINE-SPECIFIC-BINDING PROTEIN"/>
    <property type="match status" value="1"/>
</dbReference>
<evidence type="ECO:0000256" key="2">
    <source>
        <dbReference type="ARBA" id="ARBA00022729"/>
    </source>
</evidence>
<evidence type="ECO:0000256" key="1">
    <source>
        <dbReference type="ARBA" id="ARBA00010062"/>
    </source>
</evidence>
<reference evidence="4 5" key="1">
    <citation type="submission" date="2019-07" db="EMBL/GenBank/DDBJ databases">
        <title>Whole genome shotgun sequence of Brevifollis gellanilyticus NBRC 108608.</title>
        <authorList>
            <person name="Hosoyama A."/>
            <person name="Uohara A."/>
            <person name="Ohji S."/>
            <person name="Ichikawa N."/>
        </authorList>
    </citation>
    <scope>NUCLEOTIDE SEQUENCE [LARGE SCALE GENOMIC DNA]</scope>
    <source>
        <strain evidence="4 5">NBRC 108608</strain>
    </source>
</reference>
<dbReference type="InterPro" id="IPR051010">
    <property type="entry name" value="BCAA_transport"/>
</dbReference>
<evidence type="ECO:0000313" key="4">
    <source>
        <dbReference type="EMBL" id="GEP46243.1"/>
    </source>
</evidence>
<keyword evidence="5" id="KW-1185">Reference proteome</keyword>
<evidence type="ECO:0000259" key="3">
    <source>
        <dbReference type="Pfam" id="PF13458"/>
    </source>
</evidence>
<evidence type="ECO:0000313" key="5">
    <source>
        <dbReference type="Proteomes" id="UP000321577"/>
    </source>
</evidence>